<evidence type="ECO:0000313" key="1">
    <source>
        <dbReference type="EMBL" id="RPB06291.1"/>
    </source>
</evidence>
<dbReference type="Proteomes" id="UP000277580">
    <property type="component" value="Unassembled WGS sequence"/>
</dbReference>
<reference evidence="1 2" key="1">
    <citation type="journal article" date="2018" name="Nat. Ecol. Evol.">
        <title>Pezizomycetes genomes reveal the molecular basis of ectomycorrhizal truffle lifestyle.</title>
        <authorList>
            <person name="Murat C."/>
            <person name="Payen T."/>
            <person name="Noel B."/>
            <person name="Kuo A."/>
            <person name="Morin E."/>
            <person name="Chen J."/>
            <person name="Kohler A."/>
            <person name="Krizsan K."/>
            <person name="Balestrini R."/>
            <person name="Da Silva C."/>
            <person name="Montanini B."/>
            <person name="Hainaut M."/>
            <person name="Levati E."/>
            <person name="Barry K.W."/>
            <person name="Belfiori B."/>
            <person name="Cichocki N."/>
            <person name="Clum A."/>
            <person name="Dockter R.B."/>
            <person name="Fauchery L."/>
            <person name="Guy J."/>
            <person name="Iotti M."/>
            <person name="Le Tacon F."/>
            <person name="Lindquist E.A."/>
            <person name="Lipzen A."/>
            <person name="Malagnac F."/>
            <person name="Mello A."/>
            <person name="Molinier V."/>
            <person name="Miyauchi S."/>
            <person name="Poulain J."/>
            <person name="Riccioni C."/>
            <person name="Rubini A."/>
            <person name="Sitrit Y."/>
            <person name="Splivallo R."/>
            <person name="Traeger S."/>
            <person name="Wang M."/>
            <person name="Zifcakova L."/>
            <person name="Wipf D."/>
            <person name="Zambonelli A."/>
            <person name="Paolocci F."/>
            <person name="Nowrousian M."/>
            <person name="Ottonello S."/>
            <person name="Baldrian P."/>
            <person name="Spatafora J.W."/>
            <person name="Henrissat B."/>
            <person name="Nagy L.G."/>
            <person name="Aury J.M."/>
            <person name="Wincker P."/>
            <person name="Grigoriev I.V."/>
            <person name="Bonfante P."/>
            <person name="Martin F.M."/>
        </authorList>
    </citation>
    <scope>NUCLEOTIDE SEQUENCE [LARGE SCALE GENOMIC DNA]</scope>
    <source>
        <strain evidence="1 2">CCBAS932</strain>
    </source>
</reference>
<accession>A0A3N4KCZ9</accession>
<dbReference type="AlphaFoldDB" id="A0A3N4KCZ9"/>
<organism evidence="1 2">
    <name type="scientific">Morchella conica CCBAS932</name>
    <dbReference type="NCBI Taxonomy" id="1392247"/>
    <lineage>
        <taxon>Eukaryota</taxon>
        <taxon>Fungi</taxon>
        <taxon>Dikarya</taxon>
        <taxon>Ascomycota</taxon>
        <taxon>Pezizomycotina</taxon>
        <taxon>Pezizomycetes</taxon>
        <taxon>Pezizales</taxon>
        <taxon>Morchellaceae</taxon>
        <taxon>Morchella</taxon>
    </lineage>
</organism>
<dbReference type="OrthoDB" id="5392716at2759"/>
<dbReference type="STRING" id="1392247.A0A3N4KCZ9"/>
<keyword evidence="2" id="KW-1185">Reference proteome</keyword>
<protein>
    <submittedName>
        <fullName evidence="1">Uncharacterized protein</fullName>
    </submittedName>
</protein>
<sequence length="105" mass="12632">MWCWSIGGHLKLQMFVTEIYVAIDTYSCYVTCFYYRVSGRWVSVVLINRFIQNRLLLHIRADRGRETILLAGTFWELHEDHNLNITFPEVFWYGTLTRNVHIESW</sequence>
<evidence type="ECO:0000313" key="2">
    <source>
        <dbReference type="Proteomes" id="UP000277580"/>
    </source>
</evidence>
<dbReference type="EMBL" id="ML119521">
    <property type="protein sequence ID" value="RPB06291.1"/>
    <property type="molecule type" value="Genomic_DNA"/>
</dbReference>
<proteinExistence type="predicted"/>
<gene>
    <name evidence="1" type="ORF">P167DRAFT_497905</name>
</gene>
<name>A0A3N4KCZ9_9PEZI</name>
<dbReference type="InParanoid" id="A0A3N4KCZ9"/>